<dbReference type="NCBIfam" id="TIGR01552">
    <property type="entry name" value="phd_fam"/>
    <property type="match status" value="1"/>
</dbReference>
<dbReference type="InterPro" id="IPR036165">
    <property type="entry name" value="YefM-like_sf"/>
</dbReference>
<sequence length="88" mass="10136">MPQIRPIKDLRNTTEISELCHKSGEPIFITKNGYGDLVIMSMETYEKKMAKLDLYEKLAKAEEQIGNGEKLLDAEKVFKGLRNRYGEK</sequence>
<comment type="similarity">
    <text evidence="1 2">Belongs to the phD/YefM antitoxin family.</text>
</comment>
<dbReference type="InterPro" id="IPR006442">
    <property type="entry name" value="Antitoxin_Phd/YefM"/>
</dbReference>
<protein>
    <recommendedName>
        <fullName evidence="2">Antitoxin</fullName>
    </recommendedName>
</protein>
<comment type="function">
    <text evidence="2">Antitoxin component of a type II toxin-antitoxin (TA) system.</text>
</comment>
<organism evidence="3 4">
    <name type="scientific">Koleobacter methoxysyntrophicus</name>
    <dbReference type="NCBI Taxonomy" id="2751313"/>
    <lineage>
        <taxon>Bacteria</taxon>
        <taxon>Bacillati</taxon>
        <taxon>Bacillota</taxon>
        <taxon>Clostridia</taxon>
        <taxon>Koleobacterales</taxon>
        <taxon>Koleobacteraceae</taxon>
        <taxon>Koleobacter</taxon>
    </lineage>
</organism>
<accession>A0A8A0RJP5</accession>
<dbReference type="Pfam" id="PF02604">
    <property type="entry name" value="PhdYeFM_antitox"/>
    <property type="match status" value="1"/>
</dbReference>
<dbReference type="KEGG" id="kme:H0A61_00231"/>
<dbReference type="SUPFAM" id="SSF143120">
    <property type="entry name" value="YefM-like"/>
    <property type="match status" value="1"/>
</dbReference>
<proteinExistence type="inferred from homology"/>
<dbReference type="RefSeq" id="WP_206708159.1">
    <property type="nucleotide sequence ID" value="NZ_CP059066.1"/>
</dbReference>
<dbReference type="Proteomes" id="UP000662904">
    <property type="component" value="Chromosome"/>
</dbReference>
<gene>
    <name evidence="3" type="ORF">H0A61_00231</name>
</gene>
<dbReference type="EMBL" id="CP059066">
    <property type="protein sequence ID" value="QSQ07914.1"/>
    <property type="molecule type" value="Genomic_DNA"/>
</dbReference>
<dbReference type="AlphaFoldDB" id="A0A8A0RJP5"/>
<evidence type="ECO:0000256" key="1">
    <source>
        <dbReference type="ARBA" id="ARBA00009981"/>
    </source>
</evidence>
<keyword evidence="4" id="KW-1185">Reference proteome</keyword>
<evidence type="ECO:0000313" key="4">
    <source>
        <dbReference type="Proteomes" id="UP000662904"/>
    </source>
</evidence>
<name>A0A8A0RJP5_9FIRM</name>
<reference evidence="3" key="1">
    <citation type="submission" date="2020-07" db="EMBL/GenBank/DDBJ databases">
        <title>Koleobacter methoxysyntrophicus gen. nov., sp. nov., a novel anaerobic bacterium isolated from deep subsurface oil field and proposal of Koleobacterales ord. nov. in the phylum Firmicutes.</title>
        <authorList>
            <person name="Sakamoto S."/>
            <person name="Tamaki H."/>
        </authorList>
    </citation>
    <scope>NUCLEOTIDE SEQUENCE</scope>
    <source>
        <strain evidence="3">NRmbB1</strain>
    </source>
</reference>
<evidence type="ECO:0000256" key="2">
    <source>
        <dbReference type="RuleBase" id="RU362080"/>
    </source>
</evidence>
<dbReference type="Gene3D" id="3.40.1620.10">
    <property type="entry name" value="YefM-like domain"/>
    <property type="match status" value="1"/>
</dbReference>
<evidence type="ECO:0000313" key="3">
    <source>
        <dbReference type="EMBL" id="QSQ07914.1"/>
    </source>
</evidence>